<proteinExistence type="predicted"/>
<accession>A0A0F9KVH8</accession>
<reference evidence="1" key="1">
    <citation type="journal article" date="2015" name="Nature">
        <title>Complex archaea that bridge the gap between prokaryotes and eukaryotes.</title>
        <authorList>
            <person name="Spang A."/>
            <person name="Saw J.H."/>
            <person name="Jorgensen S.L."/>
            <person name="Zaremba-Niedzwiedzka K."/>
            <person name="Martijn J."/>
            <person name="Lind A.E."/>
            <person name="van Eijk R."/>
            <person name="Schleper C."/>
            <person name="Guy L."/>
            <person name="Ettema T.J."/>
        </authorList>
    </citation>
    <scope>NUCLEOTIDE SEQUENCE</scope>
</reference>
<gene>
    <name evidence="1" type="ORF">LCGC14_1356590</name>
</gene>
<dbReference type="AlphaFoldDB" id="A0A0F9KVH8"/>
<organism evidence="1">
    <name type="scientific">marine sediment metagenome</name>
    <dbReference type="NCBI Taxonomy" id="412755"/>
    <lineage>
        <taxon>unclassified sequences</taxon>
        <taxon>metagenomes</taxon>
        <taxon>ecological metagenomes</taxon>
    </lineage>
</organism>
<sequence>MALAKNEYWAVVANGEPYRLELYTERGSAEEFAAQTNLYRGANWQTVSVVKVRVELVK</sequence>
<comment type="caution">
    <text evidence="1">The sequence shown here is derived from an EMBL/GenBank/DDBJ whole genome shotgun (WGS) entry which is preliminary data.</text>
</comment>
<name>A0A0F9KVH8_9ZZZZ</name>
<dbReference type="EMBL" id="LAZR01008435">
    <property type="protein sequence ID" value="KKM78781.1"/>
    <property type="molecule type" value="Genomic_DNA"/>
</dbReference>
<protein>
    <submittedName>
        <fullName evidence="1">Uncharacterized protein</fullName>
    </submittedName>
</protein>
<evidence type="ECO:0000313" key="1">
    <source>
        <dbReference type="EMBL" id="KKM78781.1"/>
    </source>
</evidence>